<dbReference type="GO" id="GO:0009279">
    <property type="term" value="C:cell outer membrane"/>
    <property type="evidence" value="ECO:0007669"/>
    <property type="project" value="UniProtKB-SubCell"/>
</dbReference>
<proteinExistence type="predicted"/>
<dbReference type="AlphaFoldDB" id="A0A157ZE62"/>
<evidence type="ECO:0000256" key="2">
    <source>
        <dbReference type="ARBA" id="ARBA00011233"/>
    </source>
</evidence>
<evidence type="ECO:0000256" key="7">
    <source>
        <dbReference type="ARBA" id="ARBA00023065"/>
    </source>
</evidence>
<evidence type="ECO:0000256" key="11">
    <source>
        <dbReference type="SAM" id="SignalP"/>
    </source>
</evidence>
<keyword evidence="9" id="KW-0472">Membrane</keyword>
<keyword evidence="8" id="KW-0626">Porin</keyword>
<keyword evidence="3" id="KW-0813">Transport</keyword>
<feature type="signal peptide" evidence="11">
    <location>
        <begin position="1"/>
        <end position="22"/>
    </location>
</feature>
<dbReference type="InterPro" id="IPR033900">
    <property type="entry name" value="Gram_neg_porin_domain"/>
</dbReference>
<gene>
    <name evidence="13" type="ORF">AWB83_00499</name>
</gene>
<evidence type="ECO:0000256" key="6">
    <source>
        <dbReference type="ARBA" id="ARBA00022729"/>
    </source>
</evidence>
<keyword evidence="4" id="KW-1134">Transmembrane beta strand</keyword>
<keyword evidence="6 11" id="KW-0732">Signal</keyword>
<dbReference type="GO" id="GO:0006811">
    <property type="term" value="P:monoatomic ion transport"/>
    <property type="evidence" value="ECO:0007669"/>
    <property type="project" value="UniProtKB-KW"/>
</dbReference>
<dbReference type="PANTHER" id="PTHR34501">
    <property type="entry name" value="PROTEIN YDDL-RELATED"/>
    <property type="match status" value="1"/>
</dbReference>
<keyword evidence="14" id="KW-1185">Reference proteome</keyword>
<keyword evidence="10" id="KW-0998">Cell outer membrane</keyword>
<protein>
    <submittedName>
        <fullName evidence="13">Porin</fullName>
    </submittedName>
</protein>
<dbReference type="EMBL" id="FCOB02000002">
    <property type="protein sequence ID" value="SAK43862.1"/>
    <property type="molecule type" value="Genomic_DNA"/>
</dbReference>
<dbReference type="InterPro" id="IPR050298">
    <property type="entry name" value="Gram-neg_bact_OMP"/>
</dbReference>
<dbReference type="InterPro" id="IPR023614">
    <property type="entry name" value="Porin_dom_sf"/>
</dbReference>
<comment type="subunit">
    <text evidence="2">Homotrimer.</text>
</comment>
<evidence type="ECO:0000256" key="8">
    <source>
        <dbReference type="ARBA" id="ARBA00023114"/>
    </source>
</evidence>
<feature type="domain" description="Porin" evidence="12">
    <location>
        <begin position="12"/>
        <end position="342"/>
    </location>
</feature>
<dbReference type="OrthoDB" id="8982743at2"/>
<name>A0A157ZE62_9BURK</name>
<dbReference type="CDD" id="cd00342">
    <property type="entry name" value="gram_neg_porins"/>
    <property type="match status" value="1"/>
</dbReference>
<dbReference type="SUPFAM" id="SSF56935">
    <property type="entry name" value="Porins"/>
    <property type="match status" value="1"/>
</dbReference>
<dbReference type="GO" id="GO:0015288">
    <property type="term" value="F:porin activity"/>
    <property type="evidence" value="ECO:0007669"/>
    <property type="project" value="UniProtKB-KW"/>
</dbReference>
<evidence type="ECO:0000256" key="5">
    <source>
        <dbReference type="ARBA" id="ARBA00022692"/>
    </source>
</evidence>
<keyword evidence="7" id="KW-0406">Ion transport</keyword>
<evidence type="ECO:0000259" key="12">
    <source>
        <dbReference type="Pfam" id="PF13609"/>
    </source>
</evidence>
<accession>A0A157ZE62</accession>
<keyword evidence="5" id="KW-0812">Transmembrane</keyword>
<dbReference type="Gene3D" id="2.40.160.10">
    <property type="entry name" value="Porin"/>
    <property type="match status" value="1"/>
</dbReference>
<dbReference type="GO" id="GO:0046930">
    <property type="term" value="C:pore complex"/>
    <property type="evidence" value="ECO:0007669"/>
    <property type="project" value="UniProtKB-KW"/>
</dbReference>
<evidence type="ECO:0000313" key="13">
    <source>
        <dbReference type="EMBL" id="SAK43862.1"/>
    </source>
</evidence>
<dbReference type="STRING" id="1777144.AWB83_00499"/>
<dbReference type="Pfam" id="PF13609">
    <property type="entry name" value="Porin_4"/>
    <property type="match status" value="1"/>
</dbReference>
<comment type="caution">
    <text evidence="13">The sequence shown here is derived from an EMBL/GenBank/DDBJ whole genome shotgun (WGS) entry which is preliminary data.</text>
</comment>
<evidence type="ECO:0000256" key="1">
    <source>
        <dbReference type="ARBA" id="ARBA00004571"/>
    </source>
</evidence>
<dbReference type="RefSeq" id="WP_087042676.1">
    <property type="nucleotide sequence ID" value="NZ_FCOB02000002.1"/>
</dbReference>
<evidence type="ECO:0000256" key="10">
    <source>
        <dbReference type="ARBA" id="ARBA00023237"/>
    </source>
</evidence>
<dbReference type="Proteomes" id="UP000054978">
    <property type="component" value="Unassembled WGS sequence"/>
</dbReference>
<evidence type="ECO:0000256" key="9">
    <source>
        <dbReference type="ARBA" id="ARBA00023136"/>
    </source>
</evidence>
<comment type="subcellular location">
    <subcellularLocation>
        <location evidence="1">Cell outer membrane</location>
        <topology evidence="1">Multi-pass membrane protein</topology>
    </subcellularLocation>
</comment>
<evidence type="ECO:0000313" key="14">
    <source>
        <dbReference type="Proteomes" id="UP000054978"/>
    </source>
</evidence>
<evidence type="ECO:0000256" key="3">
    <source>
        <dbReference type="ARBA" id="ARBA00022448"/>
    </source>
</evidence>
<sequence>MRFIRKGLIGATLALAAGGAAAQSSVTLYGVADTFFQFLDNGGQQSWSLRSGGNSGSLFGLKGTENLGGGLSAAFTLENGYNLNNGTFLADSSAMFYRQAWVGIVHEKYGSVTLGRQYQPTFWVLYPTDPLRANEILSPLAAASQSIDRGTMGVQTGGGRSSNAIVYKSPNIAGFQLWALYALSSTVTQPLPQTNGNMIDIAATYSGYGLYAGMSYQYQHPGSKTFPGLPGPLNTVSTKHFTGAVGYRIGIVNLSFNYAYHQPDDAPANSLAARLDVVHPFSVMEAGATIQATPFDTIEIAGLQRVVRGMHDNAWGVQLGMDHSLSKRTAIYARAGYIKNNGTATISWPGITPNGIDAPQTLVGVGMTHRF</sequence>
<evidence type="ECO:0000256" key="4">
    <source>
        <dbReference type="ARBA" id="ARBA00022452"/>
    </source>
</evidence>
<dbReference type="PANTHER" id="PTHR34501:SF9">
    <property type="entry name" value="MAJOR OUTER MEMBRANE PROTEIN P.IA"/>
    <property type="match status" value="1"/>
</dbReference>
<organism evidence="13 14">
    <name type="scientific">Caballeronia ptereochthonis</name>
    <dbReference type="NCBI Taxonomy" id="1777144"/>
    <lineage>
        <taxon>Bacteria</taxon>
        <taxon>Pseudomonadati</taxon>
        <taxon>Pseudomonadota</taxon>
        <taxon>Betaproteobacteria</taxon>
        <taxon>Burkholderiales</taxon>
        <taxon>Burkholderiaceae</taxon>
        <taxon>Caballeronia</taxon>
    </lineage>
</organism>
<feature type="chain" id="PRO_5007619201" evidence="11">
    <location>
        <begin position="23"/>
        <end position="371"/>
    </location>
</feature>
<reference evidence="13" key="1">
    <citation type="submission" date="2016-01" db="EMBL/GenBank/DDBJ databases">
        <authorList>
            <person name="Peeters C."/>
        </authorList>
    </citation>
    <scope>NUCLEOTIDE SEQUENCE [LARGE SCALE GENOMIC DNA]</scope>
    <source>
        <strain evidence="13">LMG 29326</strain>
    </source>
</reference>